<proteinExistence type="inferred from homology"/>
<keyword evidence="5" id="KW-1185">Reference proteome</keyword>
<evidence type="ECO:0000256" key="1">
    <source>
        <dbReference type="ARBA" id="ARBA00022786"/>
    </source>
</evidence>
<sequence>MMVCTDPSLFGWPMLMYGSLQSPRGSILWNGSNTGGRIQSSESDWWFEDISYLSVNLFEKLIKTMEVRGIRPKNTTGAIMYYCRKYLPGLDQWQGVQGGKTSTVTSFCLTPAAVDQRVLLESIEKLLPEKKGKAFCRVLLGLVHVALILNVNQTCMDSLERRIGMQLELATLDSLLIPNYLDCDVLYNTDCIEKIIHHFVSSESNITSFSPQSLDLQASPSSESLRKVAKMIDSYIAEIASDVNLKPMKIRSLAEALPEYILGSQIKRKKSYIVSLTIKNSQSMPLQLRTALAGCHHALESEIAPVGPVTIPNDTVGEIVQMDGWVTMVHENKF</sequence>
<dbReference type="EMBL" id="JAYKXN010000002">
    <property type="protein sequence ID" value="KAK7310146.1"/>
    <property type="molecule type" value="Genomic_DNA"/>
</dbReference>
<name>A0AAN9PTI9_CLITE</name>
<protein>
    <recommendedName>
        <fullName evidence="3">NPH3 domain-containing protein</fullName>
    </recommendedName>
</protein>
<keyword evidence="1" id="KW-0833">Ubl conjugation pathway</keyword>
<comment type="caution">
    <text evidence="4">The sequence shown here is derived from an EMBL/GenBank/DDBJ whole genome shotgun (WGS) entry which is preliminary data.</text>
</comment>
<gene>
    <name evidence="4" type="ORF">RJT34_07456</name>
</gene>
<evidence type="ECO:0000313" key="5">
    <source>
        <dbReference type="Proteomes" id="UP001359559"/>
    </source>
</evidence>
<accession>A0AAN9PTI9</accession>
<dbReference type="Proteomes" id="UP001359559">
    <property type="component" value="Unassembled WGS sequence"/>
</dbReference>
<feature type="domain" description="NPH3" evidence="3">
    <location>
        <begin position="44"/>
        <end position="326"/>
    </location>
</feature>
<dbReference type="InterPro" id="IPR043454">
    <property type="entry name" value="NPH3/RPT2-like"/>
</dbReference>
<comment type="similarity">
    <text evidence="2">Belongs to the NPH3 family.</text>
</comment>
<evidence type="ECO:0000313" key="4">
    <source>
        <dbReference type="EMBL" id="KAK7310146.1"/>
    </source>
</evidence>
<dbReference type="InterPro" id="IPR027356">
    <property type="entry name" value="NPH3_dom"/>
</dbReference>
<evidence type="ECO:0000259" key="3">
    <source>
        <dbReference type="PROSITE" id="PS51649"/>
    </source>
</evidence>
<dbReference type="PANTHER" id="PTHR32370">
    <property type="entry name" value="OS12G0117600 PROTEIN"/>
    <property type="match status" value="1"/>
</dbReference>
<dbReference type="AlphaFoldDB" id="A0AAN9PTI9"/>
<organism evidence="4 5">
    <name type="scientific">Clitoria ternatea</name>
    <name type="common">Butterfly pea</name>
    <dbReference type="NCBI Taxonomy" id="43366"/>
    <lineage>
        <taxon>Eukaryota</taxon>
        <taxon>Viridiplantae</taxon>
        <taxon>Streptophyta</taxon>
        <taxon>Embryophyta</taxon>
        <taxon>Tracheophyta</taxon>
        <taxon>Spermatophyta</taxon>
        <taxon>Magnoliopsida</taxon>
        <taxon>eudicotyledons</taxon>
        <taxon>Gunneridae</taxon>
        <taxon>Pentapetalae</taxon>
        <taxon>rosids</taxon>
        <taxon>fabids</taxon>
        <taxon>Fabales</taxon>
        <taxon>Fabaceae</taxon>
        <taxon>Papilionoideae</taxon>
        <taxon>50 kb inversion clade</taxon>
        <taxon>NPAAA clade</taxon>
        <taxon>indigoferoid/millettioid clade</taxon>
        <taxon>Phaseoleae</taxon>
        <taxon>Clitoria</taxon>
    </lineage>
</organism>
<reference evidence="4 5" key="1">
    <citation type="submission" date="2024-01" db="EMBL/GenBank/DDBJ databases">
        <title>The genomes of 5 underutilized Papilionoideae crops provide insights into root nodulation and disease resistance.</title>
        <authorList>
            <person name="Yuan L."/>
        </authorList>
    </citation>
    <scope>NUCLEOTIDE SEQUENCE [LARGE SCALE GENOMIC DNA]</scope>
    <source>
        <strain evidence="4">LY-2023</strain>
        <tissue evidence="4">Leaf</tissue>
    </source>
</reference>
<evidence type="ECO:0000256" key="2">
    <source>
        <dbReference type="PROSITE-ProRule" id="PRU00982"/>
    </source>
</evidence>
<dbReference type="PROSITE" id="PS51649">
    <property type="entry name" value="NPH3"/>
    <property type="match status" value="1"/>
</dbReference>
<dbReference type="Pfam" id="PF03000">
    <property type="entry name" value="NPH3"/>
    <property type="match status" value="1"/>
</dbReference>